<comment type="caution">
    <text evidence="1">The sequence shown here is derived from an EMBL/GenBank/DDBJ whole genome shotgun (WGS) entry which is preliminary data.</text>
</comment>
<evidence type="ECO:0000313" key="1">
    <source>
        <dbReference type="EMBL" id="GAI98226.1"/>
    </source>
</evidence>
<sequence length="36" mass="4172">MVEKVISDHEIYLGTTRFPLSGKVQPRLLSRFPEKV</sequence>
<accession>X1U3L9</accession>
<name>X1U3L9_9ZZZZ</name>
<reference evidence="1" key="1">
    <citation type="journal article" date="2014" name="Front. Microbiol.">
        <title>High frequency of phylogenetically diverse reductive dehalogenase-homologous genes in deep subseafloor sedimentary metagenomes.</title>
        <authorList>
            <person name="Kawai M."/>
            <person name="Futagami T."/>
            <person name="Toyoda A."/>
            <person name="Takaki Y."/>
            <person name="Nishi S."/>
            <person name="Hori S."/>
            <person name="Arai W."/>
            <person name="Tsubouchi T."/>
            <person name="Morono Y."/>
            <person name="Uchiyama I."/>
            <person name="Ito T."/>
            <person name="Fujiyama A."/>
            <person name="Inagaki F."/>
            <person name="Takami H."/>
        </authorList>
    </citation>
    <scope>NUCLEOTIDE SEQUENCE</scope>
    <source>
        <strain evidence="1">Expedition CK06-06</strain>
    </source>
</reference>
<protein>
    <submittedName>
        <fullName evidence="1">Uncharacterized protein</fullName>
    </submittedName>
</protein>
<dbReference type="EMBL" id="BARW01022331">
    <property type="protein sequence ID" value="GAI98226.1"/>
    <property type="molecule type" value="Genomic_DNA"/>
</dbReference>
<organism evidence="1">
    <name type="scientific">marine sediment metagenome</name>
    <dbReference type="NCBI Taxonomy" id="412755"/>
    <lineage>
        <taxon>unclassified sequences</taxon>
        <taxon>metagenomes</taxon>
        <taxon>ecological metagenomes</taxon>
    </lineage>
</organism>
<feature type="non-terminal residue" evidence="1">
    <location>
        <position position="36"/>
    </location>
</feature>
<gene>
    <name evidence="1" type="ORF">S12H4_37304</name>
</gene>
<proteinExistence type="predicted"/>
<dbReference type="AlphaFoldDB" id="X1U3L9"/>